<keyword evidence="2" id="KW-1133">Transmembrane helix</keyword>
<keyword evidence="2" id="KW-0472">Membrane</keyword>
<dbReference type="Proteomes" id="UP000268350">
    <property type="component" value="Unassembled WGS sequence"/>
</dbReference>
<feature type="compositionally biased region" description="Basic and acidic residues" evidence="1">
    <location>
        <begin position="372"/>
        <end position="381"/>
    </location>
</feature>
<dbReference type="EMBL" id="OUUW01000002">
    <property type="protein sequence ID" value="SPP77539.1"/>
    <property type="molecule type" value="Genomic_DNA"/>
</dbReference>
<organism evidence="4 5">
    <name type="scientific">Drosophila guanche</name>
    <name type="common">Fruit fly</name>
    <dbReference type="NCBI Taxonomy" id="7266"/>
    <lineage>
        <taxon>Eukaryota</taxon>
        <taxon>Metazoa</taxon>
        <taxon>Ecdysozoa</taxon>
        <taxon>Arthropoda</taxon>
        <taxon>Hexapoda</taxon>
        <taxon>Insecta</taxon>
        <taxon>Pterygota</taxon>
        <taxon>Neoptera</taxon>
        <taxon>Endopterygota</taxon>
        <taxon>Diptera</taxon>
        <taxon>Brachycera</taxon>
        <taxon>Muscomorpha</taxon>
        <taxon>Ephydroidea</taxon>
        <taxon>Drosophilidae</taxon>
        <taxon>Drosophila</taxon>
        <taxon>Sophophora</taxon>
    </lineage>
</organism>
<feature type="transmembrane region" description="Helical" evidence="2">
    <location>
        <begin position="528"/>
        <end position="545"/>
    </location>
</feature>
<sequence>MDWRPPSVQAAAMGLLLCLLLLPTAHAWSLPAPAPAPASARVSSVSVPIRAAAAAAPVARRLNEVSPYLDLALCPLRSEPWTCARQQSARILDSWDGELHAQWQKLKVEADRQMNATIERRGYSFSELPLKEKPSTILKKIEIGTNYMKKYLAESMDGFLGREYEYLQTSKATPDESENDQSGEDDDEDDEADAETTADSSDTAEEADQEEEDAEDAEDTEKDDDGDADDEEDADDDDNDDDDNASDNNTAEREPEGGEEEAEDDEAEPESENTPVASVFSAQPQAELQGDDVKNTVFSEDSASTGAEFIELVDGEETAAGAVKRPGGGGKRKKDKKKNKKRRKKGQKGQHGHGQDQGHTQPATLVVVQQAPEHHEEDSGHGHGSHSVSHGHGHGHGGGGGSVEHDDASGGAVSRPNKRKHKKRVKGRRKRKGQHSSGGAAVEHEQSDLSLGLGLLDDLTEANDELLGGGGKRKHRNPIRYGRSNGVTRGKKKKKKKALAKVMLVGTFLKAKIELLLKILGAHLQVKFFAIALIGLLINIARFWIDVKRGSPPSKVVYVEHAHHQHHYEDHGDDWSEPGSYWKRSLQTDPSVEDVDSSTDSYQIRGQHQHQPQPQQQQPQDSHYLAYRNQHQWQ</sequence>
<feature type="chain" id="PRO_5017276435" evidence="3">
    <location>
        <begin position="28"/>
        <end position="634"/>
    </location>
</feature>
<dbReference type="AlphaFoldDB" id="A0A3B0JV01"/>
<reference evidence="5" key="1">
    <citation type="submission" date="2018-01" db="EMBL/GenBank/DDBJ databases">
        <authorList>
            <person name="Alioto T."/>
            <person name="Alioto T."/>
        </authorList>
    </citation>
    <scope>NUCLEOTIDE SEQUENCE [LARGE SCALE GENOMIC DNA]</scope>
</reference>
<gene>
    <name evidence="4" type="ORF">DGUA_6G008233</name>
</gene>
<feature type="compositionally biased region" description="Polar residues" evidence="1">
    <location>
        <begin position="296"/>
        <end position="305"/>
    </location>
</feature>
<feature type="compositionally biased region" description="Acidic residues" evidence="1">
    <location>
        <begin position="175"/>
        <end position="245"/>
    </location>
</feature>
<keyword evidence="2" id="KW-0812">Transmembrane</keyword>
<feature type="compositionally biased region" description="Acidic residues" evidence="1">
    <location>
        <begin position="257"/>
        <end position="271"/>
    </location>
</feature>
<feature type="compositionally biased region" description="Low complexity" evidence="1">
    <location>
        <begin position="609"/>
        <end position="620"/>
    </location>
</feature>
<protein>
    <submittedName>
        <fullName evidence="4">Uncharacterized protein</fullName>
    </submittedName>
</protein>
<evidence type="ECO:0000256" key="2">
    <source>
        <dbReference type="SAM" id="Phobius"/>
    </source>
</evidence>
<feature type="compositionally biased region" description="Polar residues" evidence="1">
    <location>
        <begin position="273"/>
        <end position="286"/>
    </location>
</feature>
<feature type="signal peptide" evidence="3">
    <location>
        <begin position="1"/>
        <end position="27"/>
    </location>
</feature>
<evidence type="ECO:0000313" key="5">
    <source>
        <dbReference type="Proteomes" id="UP000268350"/>
    </source>
</evidence>
<feature type="compositionally biased region" description="Basic residues" evidence="1">
    <location>
        <begin position="330"/>
        <end position="351"/>
    </location>
</feature>
<evidence type="ECO:0000256" key="3">
    <source>
        <dbReference type="SAM" id="SignalP"/>
    </source>
</evidence>
<keyword evidence="5" id="KW-1185">Reference proteome</keyword>
<feature type="region of interest" description="Disordered" evidence="1">
    <location>
        <begin position="586"/>
        <end position="634"/>
    </location>
</feature>
<evidence type="ECO:0000256" key="1">
    <source>
        <dbReference type="SAM" id="MobiDB-lite"/>
    </source>
</evidence>
<proteinExistence type="predicted"/>
<keyword evidence="3" id="KW-0732">Signal</keyword>
<name>A0A3B0JV01_DROGU</name>
<accession>A0A3B0JV01</accession>
<feature type="region of interest" description="Disordered" evidence="1">
    <location>
        <begin position="466"/>
        <end position="493"/>
    </location>
</feature>
<evidence type="ECO:0000313" key="4">
    <source>
        <dbReference type="EMBL" id="SPP77539.1"/>
    </source>
</evidence>
<dbReference type="OrthoDB" id="6407151at2759"/>
<feature type="compositionally biased region" description="Basic residues" evidence="1">
    <location>
        <begin position="416"/>
        <end position="434"/>
    </location>
</feature>
<feature type="region of interest" description="Disordered" evidence="1">
    <location>
        <begin position="169"/>
        <end position="446"/>
    </location>
</feature>